<keyword evidence="1" id="KW-0812">Transmembrane</keyword>
<gene>
    <name evidence="4" type="ORF">FHX40_0795</name>
</gene>
<evidence type="ECO:0000259" key="3">
    <source>
        <dbReference type="Pfam" id="PF00144"/>
    </source>
</evidence>
<dbReference type="SUPFAM" id="SSF56601">
    <property type="entry name" value="beta-lactamase/transpeptidase-like"/>
    <property type="match status" value="1"/>
</dbReference>
<dbReference type="Pfam" id="PF00144">
    <property type="entry name" value="Beta-lactamase"/>
    <property type="match status" value="1"/>
</dbReference>
<organism evidence="4 5">
    <name type="scientific">Thermopolyspora flexuosa</name>
    <dbReference type="NCBI Taxonomy" id="103836"/>
    <lineage>
        <taxon>Bacteria</taxon>
        <taxon>Bacillati</taxon>
        <taxon>Actinomycetota</taxon>
        <taxon>Actinomycetes</taxon>
        <taxon>Streptosporangiales</taxon>
        <taxon>Streptosporangiaceae</taxon>
        <taxon>Thermopolyspora</taxon>
    </lineage>
</organism>
<feature type="signal peptide" evidence="2">
    <location>
        <begin position="1"/>
        <end position="30"/>
    </location>
</feature>
<accession>A0A543IU80</accession>
<reference evidence="4 5" key="1">
    <citation type="submission" date="2019-06" db="EMBL/GenBank/DDBJ databases">
        <title>Sequencing the genomes of 1000 actinobacteria strains.</title>
        <authorList>
            <person name="Klenk H.-P."/>
        </authorList>
    </citation>
    <scope>NUCLEOTIDE SEQUENCE [LARGE SCALE GENOMIC DNA]</scope>
    <source>
        <strain evidence="4 5">DSM 43186</strain>
    </source>
</reference>
<dbReference type="PANTHER" id="PTHR43283:SF3">
    <property type="entry name" value="BETA-LACTAMASE FAMILY PROTEIN (AFU_ORTHOLOGUE AFUA_5G07500)"/>
    <property type="match status" value="1"/>
</dbReference>
<evidence type="ECO:0000256" key="1">
    <source>
        <dbReference type="SAM" id="Phobius"/>
    </source>
</evidence>
<feature type="transmembrane region" description="Helical" evidence="1">
    <location>
        <begin position="474"/>
        <end position="495"/>
    </location>
</feature>
<evidence type="ECO:0000256" key="2">
    <source>
        <dbReference type="SAM" id="SignalP"/>
    </source>
</evidence>
<feature type="transmembrane region" description="Helical" evidence="1">
    <location>
        <begin position="400"/>
        <end position="425"/>
    </location>
</feature>
<dbReference type="Proteomes" id="UP000319213">
    <property type="component" value="Unassembled WGS sequence"/>
</dbReference>
<name>A0A543IU80_9ACTN</name>
<dbReference type="InterPro" id="IPR012338">
    <property type="entry name" value="Beta-lactam/transpept-like"/>
</dbReference>
<evidence type="ECO:0000313" key="5">
    <source>
        <dbReference type="Proteomes" id="UP000319213"/>
    </source>
</evidence>
<dbReference type="InterPro" id="IPR001466">
    <property type="entry name" value="Beta-lactam-related"/>
</dbReference>
<dbReference type="InterPro" id="IPR050789">
    <property type="entry name" value="Diverse_Enzym_Activities"/>
</dbReference>
<comment type="caution">
    <text evidence="4">The sequence shown here is derived from an EMBL/GenBank/DDBJ whole genome shotgun (WGS) entry which is preliminary data.</text>
</comment>
<keyword evidence="2" id="KW-0732">Signal</keyword>
<dbReference type="EMBL" id="VFPQ01000001">
    <property type="protein sequence ID" value="TQM74132.1"/>
    <property type="molecule type" value="Genomic_DNA"/>
</dbReference>
<sequence>MFPHLRRTAAFAALAAVALVLALAPVPLRGAPAAVAHAPPGRYDALDAYVRDRMAATGTPGLAYAVVGPDGPLHRRAWGVDGNGEPVTAATPFLWGSVAKPVMATAVLALVDAGRLGLDDRVADHLPGFRFGGPAHAARVTVRHLLEHTSGLPPAAGYAVTDCHGSGCPRPAGRLADLADLRPIAPPGAAYAYTSANYLVLAAVVEAVTGRPLAEHLRTAVLGPAGMDRAIADAASAAARGLPPGHQLLWGVPAPIATGVDDHGAGYGYLGGDLDDLAAFAALHLRAGATAGGRAVLRPETAALMRRPAVLTGGRAASYGLGWRVGGLPAPLDTAVWHTGGVPGYSATLFLLPERGLALVLLQNLYGVLHDAAVMEVGFGAARLLAGATAPDGRASAAPYLIAVWGVTGVAVALALAVARTVLLLRRPHPAVSPPRRVAATVGWWGVGLLPGIGLLVLGGRVPLRQVWTWTPDVFLALCAAAAAGAVLVVLRLVAAVRPRGDGGGGS</sequence>
<proteinExistence type="predicted"/>
<feature type="transmembrane region" description="Helical" evidence="1">
    <location>
        <begin position="437"/>
        <end position="462"/>
    </location>
</feature>
<protein>
    <submittedName>
        <fullName evidence="4">CubicO group peptidase (Beta-lactamase class C family)</fullName>
    </submittedName>
</protein>
<keyword evidence="1" id="KW-1133">Transmembrane helix</keyword>
<evidence type="ECO:0000313" key="4">
    <source>
        <dbReference type="EMBL" id="TQM74132.1"/>
    </source>
</evidence>
<dbReference type="OrthoDB" id="3174977at2"/>
<dbReference type="RefSeq" id="WP_142258348.1">
    <property type="nucleotide sequence ID" value="NZ_BMPV01000006.1"/>
</dbReference>
<dbReference type="PANTHER" id="PTHR43283">
    <property type="entry name" value="BETA-LACTAMASE-RELATED"/>
    <property type="match status" value="1"/>
</dbReference>
<keyword evidence="1" id="KW-0472">Membrane</keyword>
<feature type="chain" id="PRO_5039563740" evidence="2">
    <location>
        <begin position="31"/>
        <end position="507"/>
    </location>
</feature>
<dbReference type="Gene3D" id="3.40.710.10">
    <property type="entry name" value="DD-peptidase/beta-lactamase superfamily"/>
    <property type="match status" value="1"/>
</dbReference>
<keyword evidence="5" id="KW-1185">Reference proteome</keyword>
<feature type="domain" description="Beta-lactamase-related" evidence="3">
    <location>
        <begin position="46"/>
        <end position="367"/>
    </location>
</feature>
<dbReference type="AlphaFoldDB" id="A0A543IU80"/>